<dbReference type="Gene3D" id="3.40.1050.10">
    <property type="entry name" value="Carbonic anhydrase"/>
    <property type="match status" value="1"/>
</dbReference>
<dbReference type="Pfam" id="PF00484">
    <property type="entry name" value="Pro_CA"/>
    <property type="match status" value="1"/>
</dbReference>
<keyword evidence="3" id="KW-0732">Signal</keyword>
<keyword evidence="5" id="KW-1185">Reference proteome</keyword>
<organism evidence="4 5">
    <name type="scientific">Nonomuraea longicatena</name>
    <dbReference type="NCBI Taxonomy" id="83682"/>
    <lineage>
        <taxon>Bacteria</taxon>
        <taxon>Bacillati</taxon>
        <taxon>Actinomycetota</taxon>
        <taxon>Actinomycetes</taxon>
        <taxon>Streptosporangiales</taxon>
        <taxon>Streptosporangiaceae</taxon>
        <taxon>Nonomuraea</taxon>
    </lineage>
</organism>
<dbReference type="EMBL" id="BAAAHQ010000007">
    <property type="protein sequence ID" value="GAA0919959.1"/>
    <property type="molecule type" value="Genomic_DNA"/>
</dbReference>
<dbReference type="SMART" id="SM00947">
    <property type="entry name" value="Pro_CA"/>
    <property type="match status" value="1"/>
</dbReference>
<dbReference type="PANTHER" id="PTHR11002:SF79">
    <property type="entry name" value="CARBONIC ANHYDRASE 2"/>
    <property type="match status" value="1"/>
</dbReference>
<evidence type="ECO:0000256" key="2">
    <source>
        <dbReference type="ARBA" id="ARBA00024993"/>
    </source>
</evidence>
<dbReference type="InterPro" id="IPR036874">
    <property type="entry name" value="Carbonic_anhydrase_sf"/>
</dbReference>
<feature type="chain" id="PRO_5045633577" evidence="3">
    <location>
        <begin position="19"/>
        <end position="218"/>
    </location>
</feature>
<protein>
    <submittedName>
        <fullName evidence="4">Carbonic anhydrase</fullName>
    </submittedName>
</protein>
<dbReference type="Proteomes" id="UP001501578">
    <property type="component" value="Unassembled WGS sequence"/>
</dbReference>
<dbReference type="PANTHER" id="PTHR11002">
    <property type="entry name" value="CARBONIC ANHYDRASE"/>
    <property type="match status" value="1"/>
</dbReference>
<comment type="caution">
    <text evidence="4">The sequence shown here is derived from an EMBL/GenBank/DDBJ whole genome shotgun (WGS) entry which is preliminary data.</text>
</comment>
<proteinExistence type="inferred from homology"/>
<name>A0ABN1P0L0_9ACTN</name>
<sequence>MNSFVVLGAAAVSGGAFAGGVALGRSDLSPPEEARPGTAEEAWSALMRGNRRWAAGRGRHPHQSASHRRAVAVRQAPFAVVLTCIDSRVSPEVVFDVGVGDLLVVRTAAHTIDPLVRGAVEYGPADLRAPLVVVLGHRRCGAVTHAADALREGRRLPGDLQRIVEALRPVYSSDVEQMIRAHTGATVARLRADPLLRGRAQVLGALYDLASGQVARLT</sequence>
<evidence type="ECO:0000256" key="1">
    <source>
        <dbReference type="ARBA" id="ARBA00006217"/>
    </source>
</evidence>
<feature type="signal peptide" evidence="3">
    <location>
        <begin position="1"/>
        <end position="18"/>
    </location>
</feature>
<comment type="function">
    <text evidence="2">Catalyzes the reversible hydration of carbon dioxide to form bicarbonate.</text>
</comment>
<comment type="similarity">
    <text evidence="1">Belongs to the beta-class carbonic anhydrase family.</text>
</comment>
<reference evidence="4 5" key="1">
    <citation type="journal article" date="2019" name="Int. J. Syst. Evol. Microbiol.">
        <title>The Global Catalogue of Microorganisms (GCM) 10K type strain sequencing project: providing services to taxonomists for standard genome sequencing and annotation.</title>
        <authorList>
            <consortium name="The Broad Institute Genomics Platform"/>
            <consortium name="The Broad Institute Genome Sequencing Center for Infectious Disease"/>
            <person name="Wu L."/>
            <person name="Ma J."/>
        </authorList>
    </citation>
    <scope>NUCLEOTIDE SEQUENCE [LARGE SCALE GENOMIC DNA]</scope>
    <source>
        <strain evidence="4 5">JCM 11136</strain>
    </source>
</reference>
<dbReference type="InterPro" id="IPR001765">
    <property type="entry name" value="Carbonic_anhydrase"/>
</dbReference>
<evidence type="ECO:0000256" key="3">
    <source>
        <dbReference type="SAM" id="SignalP"/>
    </source>
</evidence>
<accession>A0ABN1P0L0</accession>
<evidence type="ECO:0000313" key="4">
    <source>
        <dbReference type="EMBL" id="GAA0919959.1"/>
    </source>
</evidence>
<gene>
    <name evidence="4" type="ORF">GCM10009560_17840</name>
</gene>
<evidence type="ECO:0000313" key="5">
    <source>
        <dbReference type="Proteomes" id="UP001501578"/>
    </source>
</evidence>
<dbReference type="SUPFAM" id="SSF53056">
    <property type="entry name" value="beta-carbonic anhydrase, cab"/>
    <property type="match status" value="1"/>
</dbReference>